<gene>
    <name evidence="1" type="ORF">PoB_004838000</name>
</gene>
<evidence type="ECO:0000313" key="2">
    <source>
        <dbReference type="Proteomes" id="UP000735302"/>
    </source>
</evidence>
<sequence length="79" mass="8962">MLPAHKREGDCRLPDYEGAKALIVDLNSLQQDPCRSQARFDSVYTINVPQKERDSSASPCRLKSATFHPHALTKLRRLL</sequence>
<accession>A0AAV4BRH8</accession>
<dbReference type="EMBL" id="BLXT01005284">
    <property type="protein sequence ID" value="GFO21875.1"/>
    <property type="molecule type" value="Genomic_DNA"/>
</dbReference>
<name>A0AAV4BRH8_9GAST</name>
<dbReference type="AlphaFoldDB" id="A0AAV4BRH8"/>
<dbReference type="Proteomes" id="UP000735302">
    <property type="component" value="Unassembled WGS sequence"/>
</dbReference>
<proteinExistence type="predicted"/>
<organism evidence="1 2">
    <name type="scientific">Plakobranchus ocellatus</name>
    <dbReference type="NCBI Taxonomy" id="259542"/>
    <lineage>
        <taxon>Eukaryota</taxon>
        <taxon>Metazoa</taxon>
        <taxon>Spiralia</taxon>
        <taxon>Lophotrochozoa</taxon>
        <taxon>Mollusca</taxon>
        <taxon>Gastropoda</taxon>
        <taxon>Heterobranchia</taxon>
        <taxon>Euthyneura</taxon>
        <taxon>Panpulmonata</taxon>
        <taxon>Sacoglossa</taxon>
        <taxon>Placobranchoidea</taxon>
        <taxon>Plakobranchidae</taxon>
        <taxon>Plakobranchus</taxon>
    </lineage>
</organism>
<protein>
    <submittedName>
        <fullName evidence="1">Uncharacterized protein</fullName>
    </submittedName>
</protein>
<reference evidence="1 2" key="1">
    <citation type="journal article" date="2021" name="Elife">
        <title>Chloroplast acquisition without the gene transfer in kleptoplastic sea slugs, Plakobranchus ocellatus.</title>
        <authorList>
            <person name="Maeda T."/>
            <person name="Takahashi S."/>
            <person name="Yoshida T."/>
            <person name="Shimamura S."/>
            <person name="Takaki Y."/>
            <person name="Nagai Y."/>
            <person name="Toyoda A."/>
            <person name="Suzuki Y."/>
            <person name="Arimoto A."/>
            <person name="Ishii H."/>
            <person name="Satoh N."/>
            <person name="Nishiyama T."/>
            <person name="Hasebe M."/>
            <person name="Maruyama T."/>
            <person name="Minagawa J."/>
            <person name="Obokata J."/>
            <person name="Shigenobu S."/>
        </authorList>
    </citation>
    <scope>NUCLEOTIDE SEQUENCE [LARGE SCALE GENOMIC DNA]</scope>
</reference>
<keyword evidence="2" id="KW-1185">Reference proteome</keyword>
<evidence type="ECO:0000313" key="1">
    <source>
        <dbReference type="EMBL" id="GFO21875.1"/>
    </source>
</evidence>
<comment type="caution">
    <text evidence="1">The sequence shown here is derived from an EMBL/GenBank/DDBJ whole genome shotgun (WGS) entry which is preliminary data.</text>
</comment>